<comment type="caution">
    <text evidence="3">The sequence shown here is derived from an EMBL/GenBank/DDBJ whole genome shotgun (WGS) entry which is preliminary data.</text>
</comment>
<feature type="region of interest" description="Disordered" evidence="1">
    <location>
        <begin position="209"/>
        <end position="264"/>
    </location>
</feature>
<gene>
    <name evidence="3" type="ORF">GCM10010326_70130</name>
</gene>
<evidence type="ECO:0000313" key="3">
    <source>
        <dbReference type="EMBL" id="GGY65509.1"/>
    </source>
</evidence>
<dbReference type="EMBL" id="BMUU01000018">
    <property type="protein sequence ID" value="GGY65509.1"/>
    <property type="molecule type" value="Genomic_DNA"/>
</dbReference>
<dbReference type="RefSeq" id="WP_190029207.1">
    <property type="nucleotide sequence ID" value="NZ_BMUU01000018.1"/>
</dbReference>
<evidence type="ECO:0000259" key="2">
    <source>
        <dbReference type="Pfam" id="PF24623"/>
    </source>
</evidence>
<reference evidence="4" key="1">
    <citation type="journal article" date="2019" name="Int. J. Syst. Evol. Microbiol.">
        <title>The Global Catalogue of Microorganisms (GCM) 10K type strain sequencing project: providing services to taxonomists for standard genome sequencing and annotation.</title>
        <authorList>
            <consortium name="The Broad Institute Genomics Platform"/>
            <consortium name="The Broad Institute Genome Sequencing Center for Infectious Disease"/>
            <person name="Wu L."/>
            <person name="Ma J."/>
        </authorList>
    </citation>
    <scope>NUCLEOTIDE SEQUENCE [LARGE SCALE GENOMIC DNA]</scope>
    <source>
        <strain evidence="4">JCM 4594</strain>
    </source>
</reference>
<dbReference type="Pfam" id="PF24623">
    <property type="entry name" value="Phage_zn_bind_8"/>
    <property type="match status" value="1"/>
</dbReference>
<organism evidence="3 4">
    <name type="scientific">Streptomyces xanthochromogenes</name>
    <dbReference type="NCBI Taxonomy" id="67384"/>
    <lineage>
        <taxon>Bacteria</taxon>
        <taxon>Bacillati</taxon>
        <taxon>Actinomycetota</taxon>
        <taxon>Actinomycetes</taxon>
        <taxon>Kitasatosporales</taxon>
        <taxon>Streptomycetaceae</taxon>
        <taxon>Streptomyces</taxon>
    </lineage>
</organism>
<dbReference type="InterPro" id="IPR056911">
    <property type="entry name" value="Phage_Znf_bind_put"/>
</dbReference>
<evidence type="ECO:0000313" key="4">
    <source>
        <dbReference type="Proteomes" id="UP000600946"/>
    </source>
</evidence>
<protein>
    <recommendedName>
        <fullName evidence="2">DNA-binding phage zinc finger domain-containing protein</fullName>
    </recommendedName>
</protein>
<feature type="domain" description="DNA-binding phage zinc finger" evidence="2">
    <location>
        <begin position="175"/>
        <end position="235"/>
    </location>
</feature>
<feature type="compositionally biased region" description="Basic residues" evidence="1">
    <location>
        <begin position="254"/>
        <end position="264"/>
    </location>
</feature>
<feature type="compositionally biased region" description="Basic and acidic residues" evidence="1">
    <location>
        <begin position="225"/>
        <end position="241"/>
    </location>
</feature>
<name>A0ABQ3AV41_9ACTN</name>
<proteinExistence type="predicted"/>
<accession>A0ABQ3AV41</accession>
<evidence type="ECO:0000256" key="1">
    <source>
        <dbReference type="SAM" id="MobiDB-lite"/>
    </source>
</evidence>
<keyword evidence="4" id="KW-1185">Reference proteome</keyword>
<sequence length="264" mass="29025">MIDNHIAALLAFAGRLDSRVRRALADPQQSARTIADWTAALADVPTTLPDTGWDASQAVRRYYEQRAGDRSAQFRPVEPHDVLAAWAPHRAELMNRHTDPIPEADPDDPHAWRKELLGTRAAVAHGHTPPAQYRAEINAAGQKRLAAMVSGVGRGSRRYMPTEIAEQLAAFRPTRAAREAAVAAGQPDAYAHTCTWCGAAPEEPCRTGYRRNGKGQAQRSTPHPCRTDTAVRAEDEHDRLAHLMSTLPAPRESRARHTTGGQHR</sequence>
<dbReference type="Proteomes" id="UP000600946">
    <property type="component" value="Unassembled WGS sequence"/>
</dbReference>
<dbReference type="GeneID" id="96294880"/>